<feature type="compositionally biased region" description="Basic and acidic residues" evidence="3">
    <location>
        <begin position="487"/>
        <end position="505"/>
    </location>
</feature>
<reference evidence="5" key="1">
    <citation type="submission" date="2016-04" db="EMBL/GenBank/DDBJ databases">
        <authorList>
            <person name="Nguyen H.D."/>
            <person name="Samba Siva P."/>
            <person name="Cullis J."/>
            <person name="Levesque C.A."/>
            <person name="Hambleton S."/>
        </authorList>
    </citation>
    <scope>NUCLEOTIDE SEQUENCE</scope>
    <source>
        <strain evidence="5">DAOMC 236422</strain>
    </source>
</reference>
<dbReference type="CDD" id="cd00067">
    <property type="entry name" value="GAL4"/>
    <property type="match status" value="1"/>
</dbReference>
<accession>A0A8X7T618</accession>
<dbReference type="SUPFAM" id="SSF57701">
    <property type="entry name" value="Zn2/Cys6 DNA-binding domain"/>
    <property type="match status" value="1"/>
</dbReference>
<evidence type="ECO:0000313" key="6">
    <source>
        <dbReference type="Proteomes" id="UP000078113"/>
    </source>
</evidence>
<dbReference type="EMBL" id="LWDG02000126">
    <property type="protein sequence ID" value="KAE8268833.1"/>
    <property type="molecule type" value="Genomic_DNA"/>
</dbReference>
<feature type="compositionally biased region" description="Basic and acidic residues" evidence="3">
    <location>
        <begin position="915"/>
        <end position="943"/>
    </location>
</feature>
<feature type="domain" description="Zn(2)-C6 fungal-type" evidence="4">
    <location>
        <begin position="17"/>
        <end position="50"/>
    </location>
</feature>
<dbReference type="Proteomes" id="UP000078113">
    <property type="component" value="Unassembled WGS sequence"/>
</dbReference>
<feature type="region of interest" description="Disordered" evidence="3">
    <location>
        <begin position="1065"/>
        <end position="1113"/>
    </location>
</feature>
<comment type="caution">
    <text evidence="5">The sequence shown here is derived from an EMBL/GenBank/DDBJ whole genome shotgun (WGS) entry which is preliminary data.</text>
</comment>
<protein>
    <recommendedName>
        <fullName evidence="4">Zn(2)-C6 fungal-type domain-containing protein</fullName>
    </recommendedName>
</protein>
<dbReference type="PROSITE" id="PS50048">
    <property type="entry name" value="ZN2_CY6_FUNGAL_2"/>
    <property type="match status" value="1"/>
</dbReference>
<evidence type="ECO:0000259" key="4">
    <source>
        <dbReference type="PROSITE" id="PS50048"/>
    </source>
</evidence>
<organism evidence="5 6">
    <name type="scientific">Tilletia walkeri</name>
    <dbReference type="NCBI Taxonomy" id="117179"/>
    <lineage>
        <taxon>Eukaryota</taxon>
        <taxon>Fungi</taxon>
        <taxon>Dikarya</taxon>
        <taxon>Basidiomycota</taxon>
        <taxon>Ustilaginomycotina</taxon>
        <taxon>Exobasidiomycetes</taxon>
        <taxon>Tilletiales</taxon>
        <taxon>Tilletiaceae</taxon>
        <taxon>Tilletia</taxon>
    </lineage>
</organism>
<dbReference type="InterPro" id="IPR001138">
    <property type="entry name" value="Zn2Cys6_DnaBD"/>
</dbReference>
<feature type="compositionally biased region" description="Pro residues" evidence="3">
    <location>
        <begin position="104"/>
        <end position="115"/>
    </location>
</feature>
<comment type="subcellular location">
    <subcellularLocation>
        <location evidence="1">Nucleus</location>
    </subcellularLocation>
</comment>
<dbReference type="GO" id="GO:0000981">
    <property type="term" value="F:DNA-binding transcription factor activity, RNA polymerase II-specific"/>
    <property type="evidence" value="ECO:0007669"/>
    <property type="project" value="InterPro"/>
</dbReference>
<dbReference type="Pfam" id="PF00172">
    <property type="entry name" value="Zn_clus"/>
    <property type="match status" value="1"/>
</dbReference>
<proteinExistence type="predicted"/>
<gene>
    <name evidence="5" type="ORF">A4X09_0g3517</name>
</gene>
<feature type="region of interest" description="Disordered" evidence="3">
    <location>
        <begin position="146"/>
        <end position="204"/>
    </location>
</feature>
<feature type="region of interest" description="Disordered" evidence="3">
    <location>
        <begin position="484"/>
        <end position="580"/>
    </location>
</feature>
<dbReference type="AlphaFoldDB" id="A0A8X7T618"/>
<feature type="region of interest" description="Disordered" evidence="3">
    <location>
        <begin position="91"/>
        <end position="124"/>
    </location>
</feature>
<dbReference type="InterPro" id="IPR036864">
    <property type="entry name" value="Zn2-C6_fun-type_DNA-bd_sf"/>
</dbReference>
<evidence type="ECO:0000313" key="5">
    <source>
        <dbReference type="EMBL" id="KAE8268833.1"/>
    </source>
</evidence>
<keyword evidence="6" id="KW-1185">Reference proteome</keyword>
<sequence>MDTSTDKLAAKRRKVNTCLPCKTRKIKCDKQRPHCGQCIRHSLPENQCSWADEIPGSVDHVGSATAAAAAAAAASTSLNADLSAADSIPNPSHWYSDRSQSFIPPAPPQLPPVSHPAPVDGDYGSATEREALMRRITQLEDVLAATRRGPGPPAPEHAQHQPAPDPSLPSRSLSLDHTRATGSHAHTPSSTTLSQTRVNTVPSSATRTAYSAAATVTSPSVASGAAPSTTPVGAAYSSATLASTQQSALASADLIAHRSSTDPPPTSLAFPFSHHIPTRNTILSAIHLLPAREETISYLILRFREIDRCVFGHGICWRFVYNQLEDFNQRMRAWRGKRKRVVGRSEEHEGKDDEALLKDLDLSFVALLFALLTTAGVFLPPSLLVAERVIKRIEDHESQLRIWQQTSRILLDLHNYALNPNFNSILVLILTRQYHFSRGEQGEGLSNHGQTVMLARMLALDRLGSAKDDELKWKAEAEAEIQGLARSKMETSEKSEEWPLPRWSDRANYTGTSATRTEEGGSAVHSPQNREIAIGRDSTNNGSVPGPSSDGSSGRPTPAGSAEPRPSVAGSVRSGGVVDGATSAPAAVTASLLSTIRAENPSSAYSKGNKFLSMENFPGSERPMAKNSHLYREAGRRLWTHICTHDWFFSTFLHSYQIHPKHNSCAIPLNLDEDDLPDGVEEGDLPEERSHDLPSDCSGQRYVHVFADLARELTDKSKHGLIFDYDLVLEYDKKFRDVMESWPKYLRVDGKSEELDWVQKEEAVRPYIRHQRLMLLEGITHRILRLHRDYLIRGEHDPKYAYSTRSCIDAARTIISCRHKMGTSDWIVQGFWVKRYHVFHAALALSLHLLEQASMDATPSEETEGIRQDIALALSFLACEPATYGKPNGISVNSRTCVSRMIEVLLKEESARREARRAADRAKQAEAEASRQREDGLRSRNAEPSESSETEVAARQRAMAVSEARQQLHNEMNVWMASQDMSSGRHASWQTQGQGQGQGQVQGQGQLFAYGGAQDPNGSGAYGRAQHDAYMGQAALVALGQAVAAAGPANIPQQQQAAFMGSFYGNGAPQQQQQHQNLQNQNQGGLSLSANGFDPATTAALSAGPSMPMQHQYQQQGPDLASGATFNDPLNRAISDLFSSGPMGAGDEWWSTLDKVLEGFM</sequence>
<feature type="compositionally biased region" description="Low complexity" evidence="3">
    <location>
        <begin position="1065"/>
        <end position="1085"/>
    </location>
</feature>
<dbReference type="PANTHER" id="PTHR31001">
    <property type="entry name" value="UNCHARACTERIZED TRANSCRIPTIONAL REGULATORY PROTEIN"/>
    <property type="match status" value="1"/>
</dbReference>
<feature type="compositionally biased region" description="Polar residues" evidence="3">
    <location>
        <begin position="180"/>
        <end position="201"/>
    </location>
</feature>
<dbReference type="Gene3D" id="4.10.240.10">
    <property type="entry name" value="Zn(2)-C6 fungal-type DNA-binding domain"/>
    <property type="match status" value="1"/>
</dbReference>
<evidence type="ECO:0000256" key="1">
    <source>
        <dbReference type="ARBA" id="ARBA00004123"/>
    </source>
</evidence>
<feature type="region of interest" description="Disordered" evidence="3">
    <location>
        <begin position="980"/>
        <end position="1000"/>
    </location>
</feature>
<name>A0A8X7T618_9BASI</name>
<feature type="compositionally biased region" description="Low complexity" evidence="3">
    <location>
        <begin position="567"/>
        <end position="580"/>
    </location>
</feature>
<feature type="region of interest" description="Disordered" evidence="3">
    <location>
        <begin position="915"/>
        <end position="960"/>
    </location>
</feature>
<keyword evidence="2" id="KW-0539">Nucleus</keyword>
<evidence type="ECO:0000256" key="3">
    <source>
        <dbReference type="SAM" id="MobiDB-lite"/>
    </source>
</evidence>
<feature type="compositionally biased region" description="Low complexity" evidence="3">
    <location>
        <begin position="542"/>
        <end position="558"/>
    </location>
</feature>
<dbReference type="GO" id="GO:0008270">
    <property type="term" value="F:zinc ion binding"/>
    <property type="evidence" value="ECO:0007669"/>
    <property type="project" value="InterPro"/>
</dbReference>
<dbReference type="SMART" id="SM00066">
    <property type="entry name" value="GAL4"/>
    <property type="match status" value="1"/>
</dbReference>
<dbReference type="GO" id="GO:0005634">
    <property type="term" value="C:nucleus"/>
    <property type="evidence" value="ECO:0007669"/>
    <property type="project" value="UniProtKB-SubCell"/>
</dbReference>
<evidence type="ECO:0000256" key="2">
    <source>
        <dbReference type="ARBA" id="ARBA00023242"/>
    </source>
</evidence>
<dbReference type="CDD" id="cd12148">
    <property type="entry name" value="fungal_TF_MHR"/>
    <property type="match status" value="1"/>
</dbReference>
<dbReference type="InterPro" id="IPR050613">
    <property type="entry name" value="Sec_Metabolite_Reg"/>
</dbReference>
<dbReference type="PANTHER" id="PTHR31001:SF90">
    <property type="entry name" value="CENTROMERE DNA-BINDING PROTEIN COMPLEX CBF3 SUBUNIT B"/>
    <property type="match status" value="1"/>
</dbReference>
<reference evidence="5" key="2">
    <citation type="journal article" date="2019" name="IMA Fungus">
        <title>Genome sequencing and comparison of five Tilletia species to identify candidate genes for the detection of regulated species infecting wheat.</title>
        <authorList>
            <person name="Nguyen H.D.T."/>
            <person name="Sultana T."/>
            <person name="Kesanakurti P."/>
            <person name="Hambleton S."/>
        </authorList>
    </citation>
    <scope>NUCLEOTIDE SEQUENCE</scope>
    <source>
        <strain evidence="5">DAOMC 236422</strain>
    </source>
</reference>